<name>A0AAD8Y764_9STRA</name>
<feature type="compositionally biased region" description="Low complexity" evidence="1">
    <location>
        <begin position="134"/>
        <end position="150"/>
    </location>
</feature>
<feature type="compositionally biased region" description="Low complexity" evidence="1">
    <location>
        <begin position="751"/>
        <end position="763"/>
    </location>
</feature>
<feature type="region of interest" description="Disordered" evidence="1">
    <location>
        <begin position="47"/>
        <end position="66"/>
    </location>
</feature>
<protein>
    <submittedName>
        <fullName evidence="2">Uncharacterized protein</fullName>
    </submittedName>
</protein>
<gene>
    <name evidence="2" type="ORF">QTG54_009624</name>
</gene>
<feature type="region of interest" description="Disordered" evidence="1">
    <location>
        <begin position="127"/>
        <end position="150"/>
    </location>
</feature>
<keyword evidence="3" id="KW-1185">Reference proteome</keyword>
<organism evidence="2 3">
    <name type="scientific">Skeletonema marinoi</name>
    <dbReference type="NCBI Taxonomy" id="267567"/>
    <lineage>
        <taxon>Eukaryota</taxon>
        <taxon>Sar</taxon>
        <taxon>Stramenopiles</taxon>
        <taxon>Ochrophyta</taxon>
        <taxon>Bacillariophyta</taxon>
        <taxon>Coscinodiscophyceae</taxon>
        <taxon>Thalassiosirophycidae</taxon>
        <taxon>Thalassiosirales</taxon>
        <taxon>Skeletonemataceae</taxon>
        <taxon>Skeletonema</taxon>
        <taxon>Skeletonema marinoi-dohrnii complex</taxon>
    </lineage>
</organism>
<proteinExistence type="predicted"/>
<feature type="region of interest" description="Disordered" evidence="1">
    <location>
        <begin position="1"/>
        <end position="39"/>
    </location>
</feature>
<reference evidence="2" key="1">
    <citation type="submission" date="2023-06" db="EMBL/GenBank/DDBJ databases">
        <title>Survivors Of The Sea: Transcriptome response of Skeletonema marinoi to long-term dormancy.</title>
        <authorList>
            <person name="Pinder M.I.M."/>
            <person name="Kourtchenko O."/>
            <person name="Robertson E.K."/>
            <person name="Larsson T."/>
            <person name="Maumus F."/>
            <person name="Osuna-Cruz C.M."/>
            <person name="Vancaester E."/>
            <person name="Stenow R."/>
            <person name="Vandepoele K."/>
            <person name="Ploug H."/>
            <person name="Bruchert V."/>
            <person name="Godhe A."/>
            <person name="Topel M."/>
        </authorList>
    </citation>
    <scope>NUCLEOTIDE SEQUENCE</scope>
    <source>
        <strain evidence="2">R05AC</strain>
    </source>
</reference>
<dbReference type="AlphaFoldDB" id="A0AAD8Y764"/>
<evidence type="ECO:0000313" key="3">
    <source>
        <dbReference type="Proteomes" id="UP001224775"/>
    </source>
</evidence>
<evidence type="ECO:0000256" key="1">
    <source>
        <dbReference type="SAM" id="MobiDB-lite"/>
    </source>
</evidence>
<sequence length="985" mass="108721">MDPPEEDLELTSLIGGSSPDHQDLGGNGLEPPSIPSRLSRTSYRVPRSLSRNNNNHHHGASPSSSKFAMVQKYMDKSTLSNKVMLLAMLAMIVGMLVIVTSDVETSIEQEAVETVVVVHHDNDNGDVSAAAVDSSSSSLPDSTSSSTSIESTFSTTEFTGFSKIIGFHEPSFENIYGANYYFKPKGVGYPLAPTGGVHPIYMIDNPKDENGNEITPPVDYDDYEISPYTDVRLKMTPEEREKEQSYWYGKLQLIRNEYGYWKFKDSYPFKNKGKSRPVVDWAAIAAKTTNGNPLHGEISKEDFPKESWQTDTDYITNFITEAKALLHRVREGIYAEYGWATSSLTSEQIDQRNVFLGVHIASEMDGIGPDKGVAWIYKDSFDALVKKLMNAMMTNDHFFVTLGGHSAAAGHGNNFFQSYMMQFHDVMEPVFDRLGMVLVTANLAQGGMGTLQAVLAGVDVYGEKDFMVWDSSMTEKGPLQDVFGRMMLLSGHRVPILFDIGGGKGFMDALRKEVGAHVGGITSGNPHLKETESLEQAATLPHALQHLFCKGGVPTCGQTQFKYNASCWTDRVDVETPPTAQNKGYGGQAKWHPGNRSHQLIGRRMTLLFLRALDEAMNIWLRATVSEGSPLDGKYWHLAEEENKIRDALKSGNATATPCGELMKLTPRVCNTPMRGGTEWTPRYRGDESSIRQLLKPSPSGYIPSKVGDAEQVYGGREARIPQLRIPIGEVDVAMIARSLPQRNRSRKRSLSTSGISAGAASAEAKRGGHHWYSRISSTSSMLRNETNHRILGRRLADDSGAIVPGEGWEVQGGNIGYCDGTSNAVCARDTSSICLMTGHNDGRGTLDGDALSGWVVFNLKDVTQGLFLARMESWFPMETNKRTESWTAINNGKRTRHRHLKAPPPPKPADYRVEVAVNGVITKSLNETEFNDLCVEPGYNLIICTLWDDEERAVKNEKEDVELAFRMAGGGRKAIMGITHVYYA</sequence>
<evidence type="ECO:0000313" key="2">
    <source>
        <dbReference type="EMBL" id="KAK1739865.1"/>
    </source>
</evidence>
<accession>A0AAD8Y764</accession>
<feature type="region of interest" description="Disordered" evidence="1">
    <location>
        <begin position="742"/>
        <end position="763"/>
    </location>
</feature>
<dbReference type="EMBL" id="JATAAI010000017">
    <property type="protein sequence ID" value="KAK1739865.1"/>
    <property type="molecule type" value="Genomic_DNA"/>
</dbReference>
<comment type="caution">
    <text evidence="2">The sequence shown here is derived from an EMBL/GenBank/DDBJ whole genome shotgun (WGS) entry which is preliminary data.</text>
</comment>
<dbReference type="Proteomes" id="UP001224775">
    <property type="component" value="Unassembled WGS sequence"/>
</dbReference>